<dbReference type="Proteomes" id="UP000070501">
    <property type="component" value="Unassembled WGS sequence"/>
</dbReference>
<gene>
    <name evidence="2" type="ORF">Micbo1qcDRAFT_163340</name>
</gene>
<protein>
    <submittedName>
        <fullName evidence="2">Uncharacterized protein</fullName>
    </submittedName>
</protein>
<evidence type="ECO:0000256" key="1">
    <source>
        <dbReference type="SAM" id="SignalP"/>
    </source>
</evidence>
<dbReference type="InParanoid" id="A0A136J342"/>
<evidence type="ECO:0000313" key="2">
    <source>
        <dbReference type="EMBL" id="KXJ91572.1"/>
    </source>
</evidence>
<dbReference type="STRING" id="196109.A0A136J342"/>
<proteinExistence type="predicted"/>
<reference evidence="3" key="1">
    <citation type="submission" date="2016-02" db="EMBL/GenBank/DDBJ databases">
        <title>Draft genome sequence of Microdochium bolleyi, a fungal endophyte of beachgrass.</title>
        <authorList>
            <consortium name="DOE Joint Genome Institute"/>
            <person name="David A.S."/>
            <person name="May G."/>
            <person name="Haridas S."/>
            <person name="Lim J."/>
            <person name="Wang M."/>
            <person name="Labutti K."/>
            <person name="Lipzen A."/>
            <person name="Barry K."/>
            <person name="Grigoriev I.V."/>
        </authorList>
    </citation>
    <scope>NUCLEOTIDE SEQUENCE [LARGE SCALE GENOMIC DNA]</scope>
    <source>
        <strain evidence="3">J235TASD1</strain>
    </source>
</reference>
<organism evidence="2 3">
    <name type="scientific">Microdochium bolleyi</name>
    <dbReference type="NCBI Taxonomy" id="196109"/>
    <lineage>
        <taxon>Eukaryota</taxon>
        <taxon>Fungi</taxon>
        <taxon>Dikarya</taxon>
        <taxon>Ascomycota</taxon>
        <taxon>Pezizomycotina</taxon>
        <taxon>Sordariomycetes</taxon>
        <taxon>Xylariomycetidae</taxon>
        <taxon>Xylariales</taxon>
        <taxon>Microdochiaceae</taxon>
        <taxon>Microdochium</taxon>
    </lineage>
</organism>
<evidence type="ECO:0000313" key="3">
    <source>
        <dbReference type="Proteomes" id="UP000070501"/>
    </source>
</evidence>
<keyword evidence="3" id="KW-1185">Reference proteome</keyword>
<accession>A0A136J342</accession>
<sequence length="90" mass="9745">MSPSAFLLLTLCRTLTVALAATSPPAAAIATAPQQQCDHHPDQTFSQISPKAIVSDACASYSTLEKLNRKVKPAVDDLTKTTDFFAYYRL</sequence>
<name>A0A136J342_9PEZI</name>
<dbReference type="AlphaFoldDB" id="A0A136J342"/>
<dbReference type="OrthoDB" id="269384at2759"/>
<dbReference type="EMBL" id="KQ964250">
    <property type="protein sequence ID" value="KXJ91572.1"/>
    <property type="molecule type" value="Genomic_DNA"/>
</dbReference>
<feature type="non-terminal residue" evidence="2">
    <location>
        <position position="90"/>
    </location>
</feature>
<feature type="signal peptide" evidence="1">
    <location>
        <begin position="1"/>
        <end position="20"/>
    </location>
</feature>
<feature type="chain" id="PRO_5007293399" evidence="1">
    <location>
        <begin position="21"/>
        <end position="90"/>
    </location>
</feature>
<keyword evidence="1" id="KW-0732">Signal</keyword>